<keyword evidence="2" id="KW-1185">Reference proteome</keyword>
<proteinExistence type="predicted"/>
<sequence>MIPDPAIERNWSNHPARKAHLRRVIGISHEASLKIKHILQIHTYSMHIDGIPLFSQNGTGRKGTRGA</sequence>
<dbReference type="EMBL" id="CP065053">
    <property type="protein sequence ID" value="QPI52629.1"/>
    <property type="molecule type" value="Genomic_DNA"/>
</dbReference>
<organism evidence="1 2">
    <name type="scientific">Massilia antarctica</name>
    <dbReference type="NCBI Taxonomy" id="2765360"/>
    <lineage>
        <taxon>Bacteria</taxon>
        <taxon>Pseudomonadati</taxon>
        <taxon>Pseudomonadota</taxon>
        <taxon>Betaproteobacteria</taxon>
        <taxon>Burkholderiales</taxon>
        <taxon>Oxalobacteraceae</taxon>
        <taxon>Telluria group</taxon>
        <taxon>Massilia</taxon>
    </lineage>
</organism>
<name>A0AA48WJQ0_9BURK</name>
<protein>
    <submittedName>
        <fullName evidence="1">Uncharacterized protein</fullName>
    </submittedName>
</protein>
<evidence type="ECO:0000313" key="2">
    <source>
        <dbReference type="Proteomes" id="UP000662888"/>
    </source>
</evidence>
<dbReference type="RefSeq" id="WP_206092047.1">
    <property type="nucleotide sequence ID" value="NZ_CP065053.1"/>
</dbReference>
<dbReference type="Proteomes" id="UP000662888">
    <property type="component" value="Chromosome"/>
</dbReference>
<evidence type="ECO:0000313" key="1">
    <source>
        <dbReference type="EMBL" id="QPI52629.1"/>
    </source>
</evidence>
<gene>
    <name evidence="1" type="ORF">IV454_14745</name>
</gene>
<reference evidence="1 2" key="1">
    <citation type="submission" date="2020-11" db="EMBL/GenBank/DDBJ databases">
        <authorList>
            <person name="Sun Q."/>
        </authorList>
    </citation>
    <scope>NUCLEOTIDE SEQUENCE [LARGE SCALE GENOMIC DNA]</scope>
    <source>
        <strain evidence="1 2">P8398</strain>
    </source>
</reference>
<accession>A0AA48WJQ0</accession>